<protein>
    <submittedName>
        <fullName evidence="1">Winged helix-turn-helix domain-containing protein</fullName>
    </submittedName>
</protein>
<sequence>MMNYKIKSRIWIEADDHVLLGHGRVKLLKSIEEYGSLSKAAKSLNMSYKKAWDLIDAINKSSEKPVVETAIGGKNGGGTNITKYGKKLIEAFEEINKKCWDFLDQQTSRIESL</sequence>
<reference evidence="1 2" key="1">
    <citation type="journal article" date="2018" name="Int. J. Syst. Evol. Microbiol.">
        <title>Zhouia spongiae sp. nov., isolated from a marine sponge.</title>
        <authorList>
            <person name="Zhuang L."/>
            <person name="Lin B."/>
            <person name="Qin F."/>
            <person name="Luo L."/>
        </authorList>
    </citation>
    <scope>NUCLEOTIDE SEQUENCE [LARGE SCALE GENOMIC DNA]</scope>
    <source>
        <strain evidence="1 2">HN-Y44</strain>
    </source>
</reference>
<dbReference type="Gene3D" id="1.10.10.10">
    <property type="entry name" value="Winged helix-like DNA-binding domain superfamily/Winged helix DNA-binding domain"/>
    <property type="match status" value="1"/>
</dbReference>
<dbReference type="InterPro" id="IPR051815">
    <property type="entry name" value="Molybdate_resp_trans_reg"/>
</dbReference>
<dbReference type="PANTHER" id="PTHR30432">
    <property type="entry name" value="TRANSCRIPTIONAL REGULATOR MODE"/>
    <property type="match status" value="1"/>
</dbReference>
<organism evidence="1 2">
    <name type="scientific">Zhouia spongiae</name>
    <dbReference type="NCBI Taxonomy" id="2202721"/>
    <lineage>
        <taxon>Bacteria</taxon>
        <taxon>Pseudomonadati</taxon>
        <taxon>Bacteroidota</taxon>
        <taxon>Flavobacteriia</taxon>
        <taxon>Flavobacteriales</taxon>
        <taxon>Flavobacteriaceae</taxon>
        <taxon>Zhouia</taxon>
    </lineage>
</organism>
<evidence type="ECO:0000313" key="2">
    <source>
        <dbReference type="Proteomes" id="UP000829476"/>
    </source>
</evidence>
<name>A0ABY3YJ10_9FLAO</name>
<dbReference type="PANTHER" id="PTHR30432:SF1">
    <property type="entry name" value="DNA-BINDING TRANSCRIPTIONAL DUAL REGULATOR MODE"/>
    <property type="match status" value="1"/>
</dbReference>
<dbReference type="InterPro" id="IPR036390">
    <property type="entry name" value="WH_DNA-bd_sf"/>
</dbReference>
<dbReference type="RefSeq" id="WP_242936043.1">
    <property type="nucleotide sequence ID" value="NZ_CP094326.1"/>
</dbReference>
<accession>A0ABY3YJ10</accession>
<dbReference type="InterPro" id="IPR036388">
    <property type="entry name" value="WH-like_DNA-bd_sf"/>
</dbReference>
<keyword evidence="2" id="KW-1185">Reference proteome</keyword>
<dbReference type="SUPFAM" id="SSF46785">
    <property type="entry name" value="Winged helix' DNA-binding domain"/>
    <property type="match status" value="1"/>
</dbReference>
<proteinExistence type="predicted"/>
<gene>
    <name evidence="1" type="ORF">MQE36_11095</name>
</gene>
<dbReference type="EMBL" id="CP094326">
    <property type="protein sequence ID" value="UNY97631.1"/>
    <property type="molecule type" value="Genomic_DNA"/>
</dbReference>
<evidence type="ECO:0000313" key="1">
    <source>
        <dbReference type="EMBL" id="UNY97631.1"/>
    </source>
</evidence>
<dbReference type="Proteomes" id="UP000829476">
    <property type="component" value="Chromosome"/>
</dbReference>